<evidence type="ECO:0000313" key="2">
    <source>
        <dbReference type="Proteomes" id="UP001060170"/>
    </source>
</evidence>
<reference evidence="2" key="2">
    <citation type="journal article" date="2018" name="Mol. Plant Microbe Interact.">
        <title>Genome sequence resources for the wheat stripe rust pathogen (Puccinia striiformis f. sp. tritici) and the barley stripe rust pathogen (Puccinia striiformis f. sp. hordei).</title>
        <authorList>
            <person name="Xia C."/>
            <person name="Wang M."/>
            <person name="Yin C."/>
            <person name="Cornejo O.E."/>
            <person name="Hulbert S.H."/>
            <person name="Chen X."/>
        </authorList>
    </citation>
    <scope>NUCLEOTIDE SEQUENCE [LARGE SCALE GENOMIC DNA]</scope>
    <source>
        <strain evidence="2">93-210</strain>
    </source>
</reference>
<organism evidence="1 2">
    <name type="scientific">Puccinia striiformis f. sp. tritici</name>
    <dbReference type="NCBI Taxonomy" id="168172"/>
    <lineage>
        <taxon>Eukaryota</taxon>
        <taxon>Fungi</taxon>
        <taxon>Dikarya</taxon>
        <taxon>Basidiomycota</taxon>
        <taxon>Pucciniomycotina</taxon>
        <taxon>Pucciniomycetes</taxon>
        <taxon>Pucciniales</taxon>
        <taxon>Pucciniaceae</taxon>
        <taxon>Puccinia</taxon>
    </lineage>
</organism>
<comment type="caution">
    <text evidence="1">The sequence shown here is derived from an EMBL/GenBank/DDBJ whole genome shotgun (WGS) entry which is preliminary data.</text>
</comment>
<gene>
    <name evidence="1" type="ORF">MJO28_015168</name>
</gene>
<protein>
    <submittedName>
        <fullName evidence="1">Uncharacterized protein</fullName>
    </submittedName>
</protein>
<dbReference type="Proteomes" id="UP001060170">
    <property type="component" value="Chromosome 16"/>
</dbReference>
<accession>A0ACC0DUQ5</accession>
<sequence length="361" mass="41242">MRRISPVCRSLKLSKRTARLKIPLVSVLLLLLHGVDGVLRRLLLKFASLEALNTFLNFLALIVFDLCQINQTNNHNLQGLKTCRSHFLLQEIRELLERLTNRLFTFCVTILSHWSSYQKDEFDSDSITELIDVKTQLTERTAKTAIDIDRIIEFARQSDFEFVQRVWRAHGNGLGSNLIGLTTRVDLANQLQPTEHTQSDHDRPQDNSLRQHIAQLARSTIPLVKLARLFFNKLSNTTITKLPFRRKGTMSSAEIGALRNSTSLLYLSISHLTQRLVWIYDHNNIGGQVESSRQFGNTPLLNTFDSSLVMLSFHLVPLTTDLACSGNLFKTWFSELRSQFNVAWVLVANAINVFEPVTQRL</sequence>
<evidence type="ECO:0000313" key="1">
    <source>
        <dbReference type="EMBL" id="KAI7938248.1"/>
    </source>
</evidence>
<keyword evidence="2" id="KW-1185">Reference proteome</keyword>
<proteinExistence type="predicted"/>
<dbReference type="EMBL" id="CM045880">
    <property type="protein sequence ID" value="KAI7938248.1"/>
    <property type="molecule type" value="Genomic_DNA"/>
</dbReference>
<reference evidence="2" key="1">
    <citation type="journal article" date="2018" name="BMC Genomics">
        <title>Genomic insights into host adaptation between the wheat stripe rust pathogen (Puccinia striiformis f. sp. tritici) and the barley stripe rust pathogen (Puccinia striiformis f. sp. hordei).</title>
        <authorList>
            <person name="Xia C."/>
            <person name="Wang M."/>
            <person name="Yin C."/>
            <person name="Cornejo O.E."/>
            <person name="Hulbert S.H."/>
            <person name="Chen X."/>
        </authorList>
    </citation>
    <scope>NUCLEOTIDE SEQUENCE [LARGE SCALE GENOMIC DNA]</scope>
    <source>
        <strain evidence="2">93-210</strain>
    </source>
</reference>
<name>A0ACC0DUQ5_9BASI</name>
<reference evidence="1 2" key="3">
    <citation type="journal article" date="2022" name="Microbiol. Spectr.">
        <title>Folding features and dynamics of 3D genome architecture in plant fungal pathogens.</title>
        <authorList>
            <person name="Xia C."/>
        </authorList>
    </citation>
    <scope>NUCLEOTIDE SEQUENCE [LARGE SCALE GENOMIC DNA]</scope>
    <source>
        <strain evidence="1 2">93-210</strain>
    </source>
</reference>